<proteinExistence type="predicted"/>
<organism evidence="1 2">
    <name type="scientific">Caerostris darwini</name>
    <dbReference type="NCBI Taxonomy" id="1538125"/>
    <lineage>
        <taxon>Eukaryota</taxon>
        <taxon>Metazoa</taxon>
        <taxon>Ecdysozoa</taxon>
        <taxon>Arthropoda</taxon>
        <taxon>Chelicerata</taxon>
        <taxon>Arachnida</taxon>
        <taxon>Araneae</taxon>
        <taxon>Araneomorphae</taxon>
        <taxon>Entelegynae</taxon>
        <taxon>Araneoidea</taxon>
        <taxon>Araneidae</taxon>
        <taxon>Caerostris</taxon>
    </lineage>
</organism>
<gene>
    <name evidence="1" type="ORF">CDAR_588771</name>
</gene>
<protein>
    <submittedName>
        <fullName evidence="1">Uncharacterized protein</fullName>
    </submittedName>
</protein>
<dbReference type="AlphaFoldDB" id="A0AAV4UUY9"/>
<evidence type="ECO:0000313" key="1">
    <source>
        <dbReference type="EMBL" id="GIY61632.1"/>
    </source>
</evidence>
<evidence type="ECO:0000313" key="2">
    <source>
        <dbReference type="Proteomes" id="UP001054837"/>
    </source>
</evidence>
<dbReference type="Proteomes" id="UP001054837">
    <property type="component" value="Unassembled WGS sequence"/>
</dbReference>
<comment type="caution">
    <text evidence="1">The sequence shown here is derived from an EMBL/GenBank/DDBJ whole genome shotgun (WGS) entry which is preliminary data.</text>
</comment>
<dbReference type="EMBL" id="BPLQ01011962">
    <property type="protein sequence ID" value="GIY61632.1"/>
    <property type="molecule type" value="Genomic_DNA"/>
</dbReference>
<name>A0AAV4UUY9_9ARAC</name>
<sequence length="78" mass="8947">MDISQQLSTDGLSVARRYVNIQFKEVSAVEETGAVKNEFTFFLKTILDRMRLPRASPQTVRTFRFQDEPNLIPRPSSA</sequence>
<reference evidence="1 2" key="1">
    <citation type="submission" date="2021-06" db="EMBL/GenBank/DDBJ databases">
        <title>Caerostris darwini draft genome.</title>
        <authorList>
            <person name="Kono N."/>
            <person name="Arakawa K."/>
        </authorList>
    </citation>
    <scope>NUCLEOTIDE SEQUENCE [LARGE SCALE GENOMIC DNA]</scope>
</reference>
<accession>A0AAV4UUY9</accession>
<keyword evidence="2" id="KW-1185">Reference proteome</keyword>